<name>A0AAE0LW67_9PEZI</name>
<keyword evidence="1" id="KW-0285">Flavoprotein</keyword>
<keyword evidence="2" id="KW-0274">FAD</keyword>
<proteinExistence type="predicted"/>
<evidence type="ECO:0000313" key="6">
    <source>
        <dbReference type="Proteomes" id="UP001278766"/>
    </source>
</evidence>
<dbReference type="RefSeq" id="XP_062663174.1">
    <property type="nucleotide sequence ID" value="XM_062800347.1"/>
</dbReference>
<sequence length="570" mass="63043">MPHATADETLYLDVAVIGAGWYGLKAASTYLKLAPDTKLAIFDKYDSVGGTWNRERIYPNLVAQVEFGYFNYPSTPMPRDGKTDNGLVAGDMICRYLERYAEESGLKPYLRHNSWVSSVERHPSGHGWVLSVNGRRVEAEKLVCATGVTTQTNSPDFQVLDGSVPVKHVVDLAKAVPSFSDPSKKREHFVLVGAAKSAYDAAYLLCSLGKKVTWIIRENGSGPMPIMPAKMLGRNTITMSTSRLMSNLSPSLMTTDSPAGAFFHRTWLGRFLTRSAWGYISNLADKAAGFGGGAASKTTPLRPTIKDNSAFWCDSSLGLITMEDFWTTLEKGNLTVLRDTVGTADAEGVSLLSGKRVNADYVIYATGWGDHFSFFSPELKEELGLPQYGHETAPADAATPPHKPRSDPWRAHDDAADALVAGKIPLLGAGPADFDGWKVPAARRKVMKVRRWRLYNRMVQGLWAAAYLLGDLALPGRADMVREVAEWNAWTRKRYASVGERYPYALFDWVPYLDRLMKDLGLETRRHKGVLADFFSPYGPHCYANVLDEYNNLRKRDSKSEAPTVSSLSS</sequence>
<protein>
    <submittedName>
        <fullName evidence="5">Flavin-binding monooxygenase-like family protein</fullName>
    </submittedName>
</protein>
<dbReference type="InterPro" id="IPR050346">
    <property type="entry name" value="FMO-like"/>
</dbReference>
<keyword evidence="6" id="KW-1185">Reference proteome</keyword>
<dbReference type="Gene3D" id="3.50.50.60">
    <property type="entry name" value="FAD/NAD(P)-binding domain"/>
    <property type="match status" value="1"/>
</dbReference>
<evidence type="ECO:0000256" key="3">
    <source>
        <dbReference type="ARBA" id="ARBA00023002"/>
    </source>
</evidence>
<organism evidence="5 6">
    <name type="scientific">Chaetomium fimeti</name>
    <dbReference type="NCBI Taxonomy" id="1854472"/>
    <lineage>
        <taxon>Eukaryota</taxon>
        <taxon>Fungi</taxon>
        <taxon>Dikarya</taxon>
        <taxon>Ascomycota</taxon>
        <taxon>Pezizomycotina</taxon>
        <taxon>Sordariomycetes</taxon>
        <taxon>Sordariomycetidae</taxon>
        <taxon>Sordariales</taxon>
        <taxon>Chaetomiaceae</taxon>
        <taxon>Chaetomium</taxon>
    </lineage>
</organism>
<dbReference type="EMBL" id="JAUEPN010000002">
    <property type="protein sequence ID" value="KAK3299660.1"/>
    <property type="molecule type" value="Genomic_DNA"/>
</dbReference>
<evidence type="ECO:0000256" key="2">
    <source>
        <dbReference type="ARBA" id="ARBA00022827"/>
    </source>
</evidence>
<dbReference type="InterPro" id="IPR036188">
    <property type="entry name" value="FAD/NAD-bd_sf"/>
</dbReference>
<reference evidence="5" key="1">
    <citation type="journal article" date="2023" name="Mol. Phylogenet. Evol.">
        <title>Genome-scale phylogeny and comparative genomics of the fungal order Sordariales.</title>
        <authorList>
            <person name="Hensen N."/>
            <person name="Bonometti L."/>
            <person name="Westerberg I."/>
            <person name="Brannstrom I.O."/>
            <person name="Guillou S."/>
            <person name="Cros-Aarteil S."/>
            <person name="Calhoun S."/>
            <person name="Haridas S."/>
            <person name="Kuo A."/>
            <person name="Mondo S."/>
            <person name="Pangilinan J."/>
            <person name="Riley R."/>
            <person name="LaButti K."/>
            <person name="Andreopoulos B."/>
            <person name="Lipzen A."/>
            <person name="Chen C."/>
            <person name="Yan M."/>
            <person name="Daum C."/>
            <person name="Ng V."/>
            <person name="Clum A."/>
            <person name="Steindorff A."/>
            <person name="Ohm R.A."/>
            <person name="Martin F."/>
            <person name="Silar P."/>
            <person name="Natvig D.O."/>
            <person name="Lalanne C."/>
            <person name="Gautier V."/>
            <person name="Ament-Velasquez S.L."/>
            <person name="Kruys A."/>
            <person name="Hutchinson M.I."/>
            <person name="Powell A.J."/>
            <person name="Barry K."/>
            <person name="Miller A.N."/>
            <person name="Grigoriev I.V."/>
            <person name="Debuchy R."/>
            <person name="Gladieux P."/>
            <person name="Hiltunen Thoren M."/>
            <person name="Johannesson H."/>
        </authorList>
    </citation>
    <scope>NUCLEOTIDE SEQUENCE</scope>
    <source>
        <strain evidence="5">CBS 168.71</strain>
    </source>
</reference>
<dbReference type="AlphaFoldDB" id="A0AAE0LW67"/>
<evidence type="ECO:0000256" key="1">
    <source>
        <dbReference type="ARBA" id="ARBA00022630"/>
    </source>
</evidence>
<dbReference type="Proteomes" id="UP001278766">
    <property type="component" value="Unassembled WGS sequence"/>
</dbReference>
<gene>
    <name evidence="5" type="ORF">B0H64DRAFT_317705</name>
</gene>
<keyword evidence="3" id="KW-0560">Oxidoreductase</keyword>
<accession>A0AAE0LW67</accession>
<dbReference type="PANTHER" id="PTHR23023">
    <property type="entry name" value="DIMETHYLANILINE MONOOXYGENASE"/>
    <property type="match status" value="1"/>
</dbReference>
<reference evidence="5" key="2">
    <citation type="submission" date="2023-06" db="EMBL/GenBank/DDBJ databases">
        <authorList>
            <consortium name="Lawrence Berkeley National Laboratory"/>
            <person name="Haridas S."/>
            <person name="Hensen N."/>
            <person name="Bonometti L."/>
            <person name="Westerberg I."/>
            <person name="Brannstrom I.O."/>
            <person name="Guillou S."/>
            <person name="Cros-Aarteil S."/>
            <person name="Calhoun S."/>
            <person name="Kuo A."/>
            <person name="Mondo S."/>
            <person name="Pangilinan J."/>
            <person name="Riley R."/>
            <person name="Labutti K."/>
            <person name="Andreopoulos B."/>
            <person name="Lipzen A."/>
            <person name="Chen C."/>
            <person name="Yanf M."/>
            <person name="Daum C."/>
            <person name="Ng V."/>
            <person name="Clum A."/>
            <person name="Steindorff A."/>
            <person name="Ohm R."/>
            <person name="Martin F."/>
            <person name="Silar P."/>
            <person name="Natvig D."/>
            <person name="Lalanne C."/>
            <person name="Gautier V."/>
            <person name="Ament-Velasquez S.L."/>
            <person name="Kruys A."/>
            <person name="Hutchinson M.I."/>
            <person name="Powell A.J."/>
            <person name="Barry K."/>
            <person name="Miller A.N."/>
            <person name="Grigoriev I.V."/>
            <person name="Debuchy R."/>
            <person name="Gladieux P."/>
            <person name="Thoren M.H."/>
            <person name="Johannesson H."/>
        </authorList>
    </citation>
    <scope>NUCLEOTIDE SEQUENCE</scope>
    <source>
        <strain evidence="5">CBS 168.71</strain>
    </source>
</reference>
<keyword evidence="5" id="KW-0503">Monooxygenase</keyword>
<dbReference type="SUPFAM" id="SSF51905">
    <property type="entry name" value="FAD/NAD(P)-binding domain"/>
    <property type="match status" value="2"/>
</dbReference>
<evidence type="ECO:0000256" key="4">
    <source>
        <dbReference type="SAM" id="MobiDB-lite"/>
    </source>
</evidence>
<feature type="region of interest" description="Disordered" evidence="4">
    <location>
        <begin position="390"/>
        <end position="410"/>
    </location>
</feature>
<dbReference type="GO" id="GO:0004497">
    <property type="term" value="F:monooxygenase activity"/>
    <property type="evidence" value="ECO:0007669"/>
    <property type="project" value="UniProtKB-KW"/>
</dbReference>
<comment type="caution">
    <text evidence="5">The sequence shown here is derived from an EMBL/GenBank/DDBJ whole genome shotgun (WGS) entry which is preliminary data.</text>
</comment>
<dbReference type="Pfam" id="PF13738">
    <property type="entry name" value="Pyr_redox_3"/>
    <property type="match status" value="1"/>
</dbReference>
<evidence type="ECO:0000313" key="5">
    <source>
        <dbReference type="EMBL" id="KAK3299660.1"/>
    </source>
</evidence>
<dbReference type="GeneID" id="87837295"/>